<keyword evidence="3" id="KW-1185">Reference proteome</keyword>
<feature type="compositionally biased region" description="Basic and acidic residues" evidence="1">
    <location>
        <begin position="70"/>
        <end position="83"/>
    </location>
</feature>
<proteinExistence type="predicted"/>
<feature type="compositionally biased region" description="Polar residues" evidence="1">
    <location>
        <begin position="42"/>
        <end position="55"/>
    </location>
</feature>
<comment type="caution">
    <text evidence="2">The sequence shown here is derived from an EMBL/GenBank/DDBJ whole genome shotgun (WGS) entry which is preliminary data.</text>
</comment>
<gene>
    <name evidence="2" type="ORF">HU200_037239</name>
</gene>
<reference evidence="2" key="1">
    <citation type="submission" date="2020-07" db="EMBL/GenBank/DDBJ databases">
        <title>Genome sequence and genetic diversity analysis of an under-domesticated orphan crop, white fonio (Digitaria exilis).</title>
        <authorList>
            <person name="Bennetzen J.L."/>
            <person name="Chen S."/>
            <person name="Ma X."/>
            <person name="Wang X."/>
            <person name="Yssel A.E.J."/>
            <person name="Chaluvadi S.R."/>
            <person name="Johnson M."/>
            <person name="Gangashetty P."/>
            <person name="Hamidou F."/>
            <person name="Sanogo M.D."/>
            <person name="Zwaenepoel A."/>
            <person name="Wallace J."/>
            <person name="Van De Peer Y."/>
            <person name="Van Deynze A."/>
        </authorList>
    </citation>
    <scope>NUCLEOTIDE SEQUENCE</scope>
    <source>
        <tissue evidence="2">Leaves</tissue>
    </source>
</reference>
<organism evidence="2 3">
    <name type="scientific">Digitaria exilis</name>
    <dbReference type="NCBI Taxonomy" id="1010633"/>
    <lineage>
        <taxon>Eukaryota</taxon>
        <taxon>Viridiplantae</taxon>
        <taxon>Streptophyta</taxon>
        <taxon>Embryophyta</taxon>
        <taxon>Tracheophyta</taxon>
        <taxon>Spermatophyta</taxon>
        <taxon>Magnoliopsida</taxon>
        <taxon>Liliopsida</taxon>
        <taxon>Poales</taxon>
        <taxon>Poaceae</taxon>
        <taxon>PACMAD clade</taxon>
        <taxon>Panicoideae</taxon>
        <taxon>Panicodae</taxon>
        <taxon>Paniceae</taxon>
        <taxon>Anthephorinae</taxon>
        <taxon>Digitaria</taxon>
    </lineage>
</organism>
<protein>
    <submittedName>
        <fullName evidence="2">Uncharacterized protein</fullName>
    </submittedName>
</protein>
<dbReference type="EMBL" id="JACEFO010001882">
    <property type="protein sequence ID" value="KAF8696332.1"/>
    <property type="molecule type" value="Genomic_DNA"/>
</dbReference>
<dbReference type="OrthoDB" id="2275718at2759"/>
<evidence type="ECO:0000256" key="1">
    <source>
        <dbReference type="SAM" id="MobiDB-lite"/>
    </source>
</evidence>
<evidence type="ECO:0000313" key="3">
    <source>
        <dbReference type="Proteomes" id="UP000636709"/>
    </source>
</evidence>
<evidence type="ECO:0000313" key="2">
    <source>
        <dbReference type="EMBL" id="KAF8696332.1"/>
    </source>
</evidence>
<sequence length="174" mass="19215">MAQVVKDGSAGGQRYTADFVKKPETFAKNDESSSYIFDDTDTSANMKTNSVSQPTYDDLSNKPFSIGENRLLEKPSKDSGENLDKRKVQLENNVSGNASVGNLLYWIPRVNSWIDQNVEVEFMDSKSLNWLNGPRSSSHAYEPSSSAPETLNSTVSVKHPSAVEPLTFHAESAY</sequence>
<feature type="region of interest" description="Disordered" evidence="1">
    <location>
        <begin position="31"/>
        <end position="83"/>
    </location>
</feature>
<accession>A0A835BFQ1</accession>
<name>A0A835BFQ1_9POAL</name>
<dbReference type="Proteomes" id="UP000636709">
    <property type="component" value="Unassembled WGS sequence"/>
</dbReference>
<dbReference type="AlphaFoldDB" id="A0A835BFQ1"/>